<name>A0A9J6FYB5_HAELO</name>
<dbReference type="Proteomes" id="UP000821853">
    <property type="component" value="Chromosome 3"/>
</dbReference>
<protein>
    <submittedName>
        <fullName evidence="2">Uncharacterized protein</fullName>
    </submittedName>
</protein>
<evidence type="ECO:0000313" key="3">
    <source>
        <dbReference type="Proteomes" id="UP000821853"/>
    </source>
</evidence>
<accession>A0A9J6FYB5</accession>
<gene>
    <name evidence="2" type="ORF">HPB48_000345</name>
</gene>
<sequence length="139" mass="14882">MSGLRDIARNGVSASELICHNDIARGLCHENKLGPCVRFISHAFEELPLRRFLAFDGLHTSFEGVGLLAQHFQAPLTSRAPLLSRKIPTSCSDGGVMGGGSDKVVAPSGRLPTRRATPRQNRTSPADDAPTSRGHPVSE</sequence>
<dbReference type="EMBL" id="JABSTR010000005">
    <property type="protein sequence ID" value="KAH9371118.1"/>
    <property type="molecule type" value="Genomic_DNA"/>
</dbReference>
<dbReference type="AlphaFoldDB" id="A0A9J6FYB5"/>
<proteinExistence type="predicted"/>
<comment type="caution">
    <text evidence="2">The sequence shown here is derived from an EMBL/GenBank/DDBJ whole genome shotgun (WGS) entry which is preliminary data.</text>
</comment>
<feature type="region of interest" description="Disordered" evidence="1">
    <location>
        <begin position="91"/>
        <end position="139"/>
    </location>
</feature>
<dbReference type="VEuPathDB" id="VectorBase:HLOH_043729"/>
<keyword evidence="3" id="KW-1185">Reference proteome</keyword>
<evidence type="ECO:0000313" key="2">
    <source>
        <dbReference type="EMBL" id="KAH9371118.1"/>
    </source>
</evidence>
<organism evidence="2 3">
    <name type="scientific">Haemaphysalis longicornis</name>
    <name type="common">Bush tick</name>
    <dbReference type="NCBI Taxonomy" id="44386"/>
    <lineage>
        <taxon>Eukaryota</taxon>
        <taxon>Metazoa</taxon>
        <taxon>Ecdysozoa</taxon>
        <taxon>Arthropoda</taxon>
        <taxon>Chelicerata</taxon>
        <taxon>Arachnida</taxon>
        <taxon>Acari</taxon>
        <taxon>Parasitiformes</taxon>
        <taxon>Ixodida</taxon>
        <taxon>Ixodoidea</taxon>
        <taxon>Ixodidae</taxon>
        <taxon>Haemaphysalinae</taxon>
        <taxon>Haemaphysalis</taxon>
    </lineage>
</organism>
<evidence type="ECO:0000256" key="1">
    <source>
        <dbReference type="SAM" id="MobiDB-lite"/>
    </source>
</evidence>
<reference evidence="2 3" key="1">
    <citation type="journal article" date="2020" name="Cell">
        <title>Large-Scale Comparative Analyses of Tick Genomes Elucidate Their Genetic Diversity and Vector Capacities.</title>
        <authorList>
            <consortium name="Tick Genome and Microbiome Consortium (TIGMIC)"/>
            <person name="Jia N."/>
            <person name="Wang J."/>
            <person name="Shi W."/>
            <person name="Du L."/>
            <person name="Sun Y."/>
            <person name="Zhan W."/>
            <person name="Jiang J.F."/>
            <person name="Wang Q."/>
            <person name="Zhang B."/>
            <person name="Ji P."/>
            <person name="Bell-Sakyi L."/>
            <person name="Cui X.M."/>
            <person name="Yuan T.T."/>
            <person name="Jiang B.G."/>
            <person name="Yang W.F."/>
            <person name="Lam T.T."/>
            <person name="Chang Q.C."/>
            <person name="Ding S.J."/>
            <person name="Wang X.J."/>
            <person name="Zhu J.G."/>
            <person name="Ruan X.D."/>
            <person name="Zhao L."/>
            <person name="Wei J.T."/>
            <person name="Ye R.Z."/>
            <person name="Que T.C."/>
            <person name="Du C.H."/>
            <person name="Zhou Y.H."/>
            <person name="Cheng J.X."/>
            <person name="Dai P.F."/>
            <person name="Guo W.B."/>
            <person name="Han X.H."/>
            <person name="Huang E.J."/>
            <person name="Li L.F."/>
            <person name="Wei W."/>
            <person name="Gao Y.C."/>
            <person name="Liu J.Z."/>
            <person name="Shao H.Z."/>
            <person name="Wang X."/>
            <person name="Wang C.C."/>
            <person name="Yang T.C."/>
            <person name="Huo Q.B."/>
            <person name="Li W."/>
            <person name="Chen H.Y."/>
            <person name="Chen S.E."/>
            <person name="Zhou L.G."/>
            <person name="Ni X.B."/>
            <person name="Tian J.H."/>
            <person name="Sheng Y."/>
            <person name="Liu T."/>
            <person name="Pan Y.S."/>
            <person name="Xia L.Y."/>
            <person name="Li J."/>
            <person name="Zhao F."/>
            <person name="Cao W.C."/>
        </authorList>
    </citation>
    <scope>NUCLEOTIDE SEQUENCE [LARGE SCALE GENOMIC DNA]</scope>
    <source>
        <strain evidence="2">HaeL-2018</strain>
    </source>
</reference>